<dbReference type="InterPro" id="IPR023828">
    <property type="entry name" value="Peptidase_S8_Ser-AS"/>
</dbReference>
<dbReference type="InterPro" id="IPR050131">
    <property type="entry name" value="Peptidase_S8_subtilisin-like"/>
</dbReference>
<dbReference type="PANTHER" id="PTHR43806">
    <property type="entry name" value="PEPTIDASE S8"/>
    <property type="match status" value="1"/>
</dbReference>
<evidence type="ECO:0000256" key="5">
    <source>
        <dbReference type="PROSITE-ProRule" id="PRU01240"/>
    </source>
</evidence>
<gene>
    <name evidence="8" type="ORF">SAMN05216386_1011</name>
</gene>
<feature type="domain" description="Peptidase S8/S53" evidence="7">
    <location>
        <begin position="147"/>
        <end position="378"/>
    </location>
</feature>
<dbReference type="AlphaFoldDB" id="A0A1I4Z3K6"/>
<dbReference type="GO" id="GO:0005615">
    <property type="term" value="C:extracellular space"/>
    <property type="evidence" value="ECO:0007669"/>
    <property type="project" value="TreeGrafter"/>
</dbReference>
<feature type="active site" description="Charge relay system" evidence="5">
    <location>
        <position position="156"/>
    </location>
</feature>
<feature type="active site" description="Charge relay system" evidence="5">
    <location>
        <position position="188"/>
    </location>
</feature>
<dbReference type="GO" id="GO:0006508">
    <property type="term" value="P:proteolysis"/>
    <property type="evidence" value="ECO:0007669"/>
    <property type="project" value="UniProtKB-KW"/>
</dbReference>
<evidence type="ECO:0000256" key="6">
    <source>
        <dbReference type="RuleBase" id="RU003355"/>
    </source>
</evidence>
<dbReference type="PROSITE" id="PS00138">
    <property type="entry name" value="SUBTILASE_SER"/>
    <property type="match status" value="1"/>
</dbReference>
<keyword evidence="9" id="KW-1185">Reference proteome</keyword>
<organism evidence="8 9">
    <name type="scientific">Nitrosospira briensis</name>
    <dbReference type="NCBI Taxonomy" id="35799"/>
    <lineage>
        <taxon>Bacteria</taxon>
        <taxon>Pseudomonadati</taxon>
        <taxon>Pseudomonadota</taxon>
        <taxon>Betaproteobacteria</taxon>
        <taxon>Nitrosomonadales</taxon>
        <taxon>Nitrosomonadaceae</taxon>
        <taxon>Nitrosospira</taxon>
    </lineage>
</organism>
<protein>
    <submittedName>
        <fullName evidence="8">Subtilase family protein</fullName>
    </submittedName>
</protein>
<dbReference type="Gene3D" id="3.40.50.200">
    <property type="entry name" value="Peptidase S8/S53 domain"/>
    <property type="match status" value="1"/>
</dbReference>
<evidence type="ECO:0000256" key="3">
    <source>
        <dbReference type="ARBA" id="ARBA00022801"/>
    </source>
</evidence>
<dbReference type="SUPFAM" id="SSF52743">
    <property type="entry name" value="Subtilisin-like"/>
    <property type="match status" value="1"/>
</dbReference>
<name>A0A1I4Z3K6_9PROT</name>
<dbReference type="Pfam" id="PF00082">
    <property type="entry name" value="Peptidase_S8"/>
    <property type="match status" value="1"/>
</dbReference>
<keyword evidence="4 5" id="KW-0720">Serine protease</keyword>
<dbReference type="PRINTS" id="PR00723">
    <property type="entry name" value="SUBTILISIN"/>
</dbReference>
<dbReference type="EMBL" id="FOVJ01000001">
    <property type="protein sequence ID" value="SFN44851.1"/>
    <property type="molecule type" value="Genomic_DNA"/>
</dbReference>
<sequence length="412" mass="43789">MQNENKDFKRLLVLMHSEGLKKGITSLKQYAGMMVSHSYDFKAEASQSLVRGSNAALVLDQIGVAVVDADADQIKSLTKKIKLRETGIIAVEPEGAVYALEERPLSSYDLGAASSPNVISAADMTFDETLNTWGLQVTKVTESQFLGQGVKIAVLDSGFDLTHPDFLDRKIITECFLENNVIQDEFGHGTHCAGTVFGPKKPTASPRYGVACEAEMYVGKVLSNYGSGEDGALLAGINWAIQHKCKIVSMSLGRTVARGEGYSYVFESVAHRALSVGTLLVAAAGNQSRRPVTVELVAHPANCPSIIAVGALDQSLKIAYFSSTSGDERAGAVDISGPGVDILSAHPMPSRHKIMNGTSMATPHVAGIAALYAQSNSTAVGLALWNLIKQNIQPLPIKPEDSGIGLVQAVFS</sequence>
<dbReference type="PROSITE" id="PS51892">
    <property type="entry name" value="SUBTILASE"/>
    <property type="match status" value="1"/>
</dbReference>
<feature type="active site" description="Charge relay system" evidence="5">
    <location>
        <position position="359"/>
    </location>
</feature>
<dbReference type="RefSeq" id="WP_074795185.1">
    <property type="nucleotide sequence ID" value="NZ_FOVJ01000001.1"/>
</dbReference>
<proteinExistence type="inferred from homology"/>
<dbReference type="GO" id="GO:0004252">
    <property type="term" value="F:serine-type endopeptidase activity"/>
    <property type="evidence" value="ECO:0007669"/>
    <property type="project" value="UniProtKB-UniRule"/>
</dbReference>
<dbReference type="PANTHER" id="PTHR43806:SF11">
    <property type="entry name" value="CEREVISIN-RELATED"/>
    <property type="match status" value="1"/>
</dbReference>
<comment type="similarity">
    <text evidence="1 5 6">Belongs to the peptidase S8 family.</text>
</comment>
<dbReference type="Proteomes" id="UP000183107">
    <property type="component" value="Unassembled WGS sequence"/>
</dbReference>
<evidence type="ECO:0000256" key="2">
    <source>
        <dbReference type="ARBA" id="ARBA00022670"/>
    </source>
</evidence>
<dbReference type="InterPro" id="IPR015500">
    <property type="entry name" value="Peptidase_S8_subtilisin-rel"/>
</dbReference>
<evidence type="ECO:0000313" key="8">
    <source>
        <dbReference type="EMBL" id="SFN44851.1"/>
    </source>
</evidence>
<accession>A0A1I4Z3K6</accession>
<evidence type="ECO:0000313" key="9">
    <source>
        <dbReference type="Proteomes" id="UP000183107"/>
    </source>
</evidence>
<dbReference type="InterPro" id="IPR023827">
    <property type="entry name" value="Peptidase_S8_Asp-AS"/>
</dbReference>
<dbReference type="InterPro" id="IPR000209">
    <property type="entry name" value="Peptidase_S8/S53_dom"/>
</dbReference>
<evidence type="ECO:0000259" key="7">
    <source>
        <dbReference type="Pfam" id="PF00082"/>
    </source>
</evidence>
<evidence type="ECO:0000256" key="4">
    <source>
        <dbReference type="ARBA" id="ARBA00022825"/>
    </source>
</evidence>
<reference evidence="9" key="1">
    <citation type="submission" date="2016-10" db="EMBL/GenBank/DDBJ databases">
        <authorList>
            <person name="Varghese N."/>
        </authorList>
    </citation>
    <scope>NUCLEOTIDE SEQUENCE [LARGE SCALE GENOMIC DNA]</scope>
    <source>
        <strain evidence="9">Nsp8</strain>
    </source>
</reference>
<evidence type="ECO:0000256" key="1">
    <source>
        <dbReference type="ARBA" id="ARBA00011073"/>
    </source>
</evidence>
<dbReference type="PROSITE" id="PS00136">
    <property type="entry name" value="SUBTILASE_ASP"/>
    <property type="match status" value="1"/>
</dbReference>
<keyword evidence="2 5" id="KW-0645">Protease</keyword>
<keyword evidence="3 5" id="KW-0378">Hydrolase</keyword>
<dbReference type="InterPro" id="IPR036852">
    <property type="entry name" value="Peptidase_S8/S53_dom_sf"/>
</dbReference>